<gene>
    <name evidence="3" type="ORF">D9V32_08575</name>
</gene>
<dbReference type="PANTHER" id="PTHR43539">
    <property type="entry name" value="FLAVIN-BINDING MONOOXYGENASE-LIKE PROTEIN (AFU_ORTHOLOGUE AFUA_4G09220)"/>
    <property type="match status" value="1"/>
</dbReference>
<accession>A0A3L7A5D2</accession>
<sequence>MSHPTPDPKLPVIVIGAGPIGLSAAAHLVTRGLRPLVLEAGEFAGSAVREWGHISLFSPWGFNTDPAARALLEPRGWVAPDPERVPTGAELVREYVQPLATAPEIAPHIRYGARVIGVGRRGIDKTRSVGRERHSLVVRVETAGGVQEIAAAAVIDASGTWSTPNPLGASGYPAAGESACAPWLVGALPDVLGRDRTRFAGRSTLVVGLGHSAANTLLALVELAESEPDTEIFWGIRGHSPHRLYGGGDADELPARGALGTRLRAAVADGRITLLRDFAIHSLAATPSGRVKVKADGSTEIVVDAIAAATGFRPNLDMLREVRLDLDPVVEAPAQLAPLIDPNHHSCGTVEPHGAEILAQPEAGVFIVGMKSYGRAPTFLLATGYEQVRSVVAAIAGDHEAAARVELILPESGVCCVAPGIPEPRPTAGFATGLEHGFAGEVSRG</sequence>
<dbReference type="InterPro" id="IPR050982">
    <property type="entry name" value="Auxin_biosynth/cation_transpt"/>
</dbReference>
<reference evidence="3 4" key="1">
    <citation type="submission" date="2018-10" db="EMBL/GenBank/DDBJ databases">
        <authorList>
            <person name="Li J."/>
        </authorList>
    </citation>
    <scope>NUCLEOTIDE SEQUENCE [LARGE SCALE GENOMIC DNA]</scope>
    <source>
        <strain evidence="3 4">IF 016277</strain>
    </source>
</reference>
<dbReference type="OrthoDB" id="7279140at2"/>
<organism evidence="3 4">
    <name type="scientific">Mycetocola tolaasinivorans</name>
    <dbReference type="NCBI Taxonomy" id="76635"/>
    <lineage>
        <taxon>Bacteria</taxon>
        <taxon>Bacillati</taxon>
        <taxon>Actinomycetota</taxon>
        <taxon>Actinomycetes</taxon>
        <taxon>Micrococcales</taxon>
        <taxon>Microbacteriaceae</taxon>
        <taxon>Mycetocola</taxon>
    </lineage>
</organism>
<proteinExistence type="predicted"/>
<dbReference type="GO" id="GO:0004497">
    <property type="term" value="F:monooxygenase activity"/>
    <property type="evidence" value="ECO:0007669"/>
    <property type="project" value="TreeGrafter"/>
</dbReference>
<dbReference type="RefSeq" id="WP_121648497.1">
    <property type="nucleotide sequence ID" value="NZ_RCUX01000006.1"/>
</dbReference>
<dbReference type="SUPFAM" id="SSF51905">
    <property type="entry name" value="FAD/NAD(P)-binding domain"/>
    <property type="match status" value="1"/>
</dbReference>
<dbReference type="InterPro" id="IPR006076">
    <property type="entry name" value="FAD-dep_OxRdtase"/>
</dbReference>
<dbReference type="PRINTS" id="PR00368">
    <property type="entry name" value="FADPNR"/>
</dbReference>
<evidence type="ECO:0000259" key="2">
    <source>
        <dbReference type="Pfam" id="PF01266"/>
    </source>
</evidence>
<dbReference type="AlphaFoldDB" id="A0A3L7A5D2"/>
<protein>
    <submittedName>
        <fullName evidence="3">FAD-dependent oxidoreductase</fullName>
    </submittedName>
</protein>
<dbReference type="Pfam" id="PF01266">
    <property type="entry name" value="DAO"/>
    <property type="match status" value="1"/>
</dbReference>
<keyword evidence="1" id="KW-0560">Oxidoreductase</keyword>
<dbReference type="PRINTS" id="PR00411">
    <property type="entry name" value="PNDRDTASEI"/>
</dbReference>
<evidence type="ECO:0000313" key="4">
    <source>
        <dbReference type="Proteomes" id="UP000272503"/>
    </source>
</evidence>
<dbReference type="Proteomes" id="UP000272503">
    <property type="component" value="Unassembled WGS sequence"/>
</dbReference>
<dbReference type="GO" id="GO:0050660">
    <property type="term" value="F:flavin adenine dinucleotide binding"/>
    <property type="evidence" value="ECO:0007669"/>
    <property type="project" value="TreeGrafter"/>
</dbReference>
<evidence type="ECO:0000256" key="1">
    <source>
        <dbReference type="ARBA" id="ARBA00023002"/>
    </source>
</evidence>
<dbReference type="InterPro" id="IPR036188">
    <property type="entry name" value="FAD/NAD-bd_sf"/>
</dbReference>
<evidence type="ECO:0000313" key="3">
    <source>
        <dbReference type="EMBL" id="RLP75526.1"/>
    </source>
</evidence>
<keyword evidence="4" id="KW-1185">Reference proteome</keyword>
<name>A0A3L7A5D2_9MICO</name>
<dbReference type="EMBL" id="RCUX01000006">
    <property type="protein sequence ID" value="RLP75526.1"/>
    <property type="molecule type" value="Genomic_DNA"/>
</dbReference>
<feature type="domain" description="FAD dependent oxidoreductase" evidence="2">
    <location>
        <begin position="12"/>
        <end position="56"/>
    </location>
</feature>
<dbReference type="Gene3D" id="3.50.50.60">
    <property type="entry name" value="FAD/NAD(P)-binding domain"/>
    <property type="match status" value="1"/>
</dbReference>
<dbReference type="PANTHER" id="PTHR43539:SF78">
    <property type="entry name" value="FLAVIN-CONTAINING MONOOXYGENASE"/>
    <property type="match status" value="1"/>
</dbReference>
<comment type="caution">
    <text evidence="3">The sequence shown here is derived from an EMBL/GenBank/DDBJ whole genome shotgun (WGS) entry which is preliminary data.</text>
</comment>